<reference evidence="2" key="2">
    <citation type="submission" date="2021-04" db="EMBL/GenBank/DDBJ databases">
        <authorList>
            <person name="Gilroy R."/>
        </authorList>
    </citation>
    <scope>NUCLEOTIDE SEQUENCE</scope>
    <source>
        <strain evidence="2">5933</strain>
    </source>
</reference>
<dbReference type="EMBL" id="DWWA01000044">
    <property type="protein sequence ID" value="HJC72830.1"/>
    <property type="molecule type" value="Genomic_DNA"/>
</dbReference>
<name>A0A9D2Q7I0_9FIRM</name>
<feature type="transmembrane region" description="Helical" evidence="1">
    <location>
        <begin position="5"/>
        <end position="22"/>
    </location>
</feature>
<accession>A0A9D2Q7I0</accession>
<keyword evidence="1" id="KW-0812">Transmembrane</keyword>
<organism evidence="2 3">
    <name type="scientific">Candidatus Ruthenibacterium merdavium</name>
    <dbReference type="NCBI Taxonomy" id="2838752"/>
    <lineage>
        <taxon>Bacteria</taxon>
        <taxon>Bacillati</taxon>
        <taxon>Bacillota</taxon>
        <taxon>Clostridia</taxon>
        <taxon>Eubacteriales</taxon>
        <taxon>Oscillospiraceae</taxon>
        <taxon>Ruthenibacterium</taxon>
    </lineage>
</organism>
<sequence>MKKDILFWIVAVLFVLASLFDWVAVLKIPVIVAACALLIQVAIEVFRRHRKEM</sequence>
<gene>
    <name evidence="2" type="ORF">H9698_08585</name>
</gene>
<protein>
    <submittedName>
        <fullName evidence="2">Uncharacterized protein</fullName>
    </submittedName>
</protein>
<dbReference type="AlphaFoldDB" id="A0A9D2Q7I0"/>
<evidence type="ECO:0000256" key="1">
    <source>
        <dbReference type="SAM" id="Phobius"/>
    </source>
</evidence>
<feature type="transmembrane region" description="Helical" evidence="1">
    <location>
        <begin position="28"/>
        <end position="46"/>
    </location>
</feature>
<dbReference type="Proteomes" id="UP000823918">
    <property type="component" value="Unassembled WGS sequence"/>
</dbReference>
<evidence type="ECO:0000313" key="2">
    <source>
        <dbReference type="EMBL" id="HJC72830.1"/>
    </source>
</evidence>
<keyword evidence="1" id="KW-1133">Transmembrane helix</keyword>
<evidence type="ECO:0000313" key="3">
    <source>
        <dbReference type="Proteomes" id="UP000823918"/>
    </source>
</evidence>
<reference evidence="2" key="1">
    <citation type="journal article" date="2021" name="PeerJ">
        <title>Extensive microbial diversity within the chicken gut microbiome revealed by metagenomics and culture.</title>
        <authorList>
            <person name="Gilroy R."/>
            <person name="Ravi A."/>
            <person name="Getino M."/>
            <person name="Pursley I."/>
            <person name="Horton D.L."/>
            <person name="Alikhan N.F."/>
            <person name="Baker D."/>
            <person name="Gharbi K."/>
            <person name="Hall N."/>
            <person name="Watson M."/>
            <person name="Adriaenssens E.M."/>
            <person name="Foster-Nyarko E."/>
            <person name="Jarju S."/>
            <person name="Secka A."/>
            <person name="Antonio M."/>
            <person name="Oren A."/>
            <person name="Chaudhuri R.R."/>
            <person name="La Ragione R."/>
            <person name="Hildebrand F."/>
            <person name="Pallen M.J."/>
        </authorList>
    </citation>
    <scope>NUCLEOTIDE SEQUENCE</scope>
    <source>
        <strain evidence="2">5933</strain>
    </source>
</reference>
<proteinExistence type="predicted"/>
<keyword evidence="1" id="KW-0472">Membrane</keyword>
<comment type="caution">
    <text evidence="2">The sequence shown here is derived from an EMBL/GenBank/DDBJ whole genome shotgun (WGS) entry which is preliminary data.</text>
</comment>